<dbReference type="EMBL" id="CM042032">
    <property type="protein sequence ID" value="KAI3777281.1"/>
    <property type="molecule type" value="Genomic_DNA"/>
</dbReference>
<reference evidence="2" key="1">
    <citation type="journal article" date="2022" name="Mol. Ecol. Resour.">
        <title>The genomes of chicory, endive, great burdock and yacon provide insights into Asteraceae palaeo-polyploidization history and plant inulin production.</title>
        <authorList>
            <person name="Fan W."/>
            <person name="Wang S."/>
            <person name="Wang H."/>
            <person name="Wang A."/>
            <person name="Jiang F."/>
            <person name="Liu H."/>
            <person name="Zhao H."/>
            <person name="Xu D."/>
            <person name="Zhang Y."/>
        </authorList>
    </citation>
    <scope>NUCLEOTIDE SEQUENCE [LARGE SCALE GENOMIC DNA]</scope>
    <source>
        <strain evidence="2">cv. Yunnan</strain>
    </source>
</reference>
<dbReference type="Proteomes" id="UP001056120">
    <property type="component" value="Linkage Group LG15"/>
</dbReference>
<sequence length="236" mass="26789">MCEYTSPSLNARQDLLITAVPQLGKEAAIKAIKEWGLSKSKITHLIFQLTKLLERAVSPLGLSDLNSLFWIVHPGGRAILDQVELKLSLNKEKLRASKHVLSEYGNLTSACVLFIINEMRNRSIEDGKRTTGEEQLGRTWAFLPSLQSFILLVGSCGSLERHGFKKINIPISKMTEVLVDRSKAITQQSFQTQDTPSKHLRLRSKFDSFNLVQQNNDWLIHDAFTVTKRRCNIWDL</sequence>
<name>A0ACB9G2L3_9ASTR</name>
<organism evidence="1 2">
    <name type="scientific">Smallanthus sonchifolius</name>
    <dbReference type="NCBI Taxonomy" id="185202"/>
    <lineage>
        <taxon>Eukaryota</taxon>
        <taxon>Viridiplantae</taxon>
        <taxon>Streptophyta</taxon>
        <taxon>Embryophyta</taxon>
        <taxon>Tracheophyta</taxon>
        <taxon>Spermatophyta</taxon>
        <taxon>Magnoliopsida</taxon>
        <taxon>eudicotyledons</taxon>
        <taxon>Gunneridae</taxon>
        <taxon>Pentapetalae</taxon>
        <taxon>asterids</taxon>
        <taxon>campanulids</taxon>
        <taxon>Asterales</taxon>
        <taxon>Asteraceae</taxon>
        <taxon>Asteroideae</taxon>
        <taxon>Heliantheae alliance</taxon>
        <taxon>Millerieae</taxon>
        <taxon>Smallanthus</taxon>
    </lineage>
</organism>
<comment type="caution">
    <text evidence="1">The sequence shown here is derived from an EMBL/GenBank/DDBJ whole genome shotgun (WGS) entry which is preliminary data.</text>
</comment>
<keyword evidence="2" id="KW-1185">Reference proteome</keyword>
<protein>
    <submittedName>
        <fullName evidence="1">Uncharacterized protein</fullName>
    </submittedName>
</protein>
<accession>A0ACB9G2L3</accession>
<gene>
    <name evidence="1" type="ORF">L1987_47080</name>
</gene>
<reference evidence="1 2" key="2">
    <citation type="journal article" date="2022" name="Mol. Ecol. Resour.">
        <title>The genomes of chicory, endive, great burdock and yacon provide insights into Asteraceae paleo-polyploidization history and plant inulin production.</title>
        <authorList>
            <person name="Fan W."/>
            <person name="Wang S."/>
            <person name="Wang H."/>
            <person name="Wang A."/>
            <person name="Jiang F."/>
            <person name="Liu H."/>
            <person name="Zhao H."/>
            <person name="Xu D."/>
            <person name="Zhang Y."/>
        </authorList>
    </citation>
    <scope>NUCLEOTIDE SEQUENCE [LARGE SCALE GENOMIC DNA]</scope>
    <source>
        <strain evidence="2">cv. Yunnan</strain>
        <tissue evidence="1">Leaves</tissue>
    </source>
</reference>
<evidence type="ECO:0000313" key="2">
    <source>
        <dbReference type="Proteomes" id="UP001056120"/>
    </source>
</evidence>
<evidence type="ECO:0000313" key="1">
    <source>
        <dbReference type="EMBL" id="KAI3777281.1"/>
    </source>
</evidence>
<proteinExistence type="predicted"/>